<keyword evidence="7" id="KW-1185">Reference proteome</keyword>
<dbReference type="Proteomes" id="UP000324781">
    <property type="component" value="Unassembled WGS sequence"/>
</dbReference>
<feature type="coiled-coil region" evidence="4">
    <location>
        <begin position="174"/>
        <end position="205"/>
    </location>
</feature>
<evidence type="ECO:0000256" key="5">
    <source>
        <dbReference type="SAM" id="SignalP"/>
    </source>
</evidence>
<evidence type="ECO:0000313" key="6">
    <source>
        <dbReference type="EMBL" id="SHI42379.1"/>
    </source>
</evidence>
<organism evidence="6 7">
    <name type="scientific">Thermoclostridium caenicola</name>
    <dbReference type="NCBI Taxonomy" id="659425"/>
    <lineage>
        <taxon>Bacteria</taxon>
        <taxon>Bacillati</taxon>
        <taxon>Bacillota</taxon>
        <taxon>Clostridia</taxon>
        <taxon>Eubacteriales</taxon>
        <taxon>Oscillospiraceae</taxon>
        <taxon>Thermoclostridium</taxon>
    </lineage>
</organism>
<feature type="signal peptide" evidence="5">
    <location>
        <begin position="1"/>
        <end position="21"/>
    </location>
</feature>
<name>A0A1M6B0W1_9FIRM</name>
<dbReference type="Pfam" id="PF01297">
    <property type="entry name" value="ZnuA"/>
    <property type="match status" value="1"/>
</dbReference>
<protein>
    <submittedName>
        <fullName evidence="6">Zinc transport system substrate-binding protein</fullName>
    </submittedName>
</protein>
<gene>
    <name evidence="6" type="ORF">SAMN05444373_100230</name>
</gene>
<dbReference type="PANTHER" id="PTHR42953">
    <property type="entry name" value="HIGH-AFFINITY ZINC UPTAKE SYSTEM PROTEIN ZNUA-RELATED"/>
    <property type="match status" value="1"/>
</dbReference>
<proteinExistence type="inferred from homology"/>
<dbReference type="GO" id="GO:0030001">
    <property type="term" value="P:metal ion transport"/>
    <property type="evidence" value="ECO:0007669"/>
    <property type="project" value="InterPro"/>
</dbReference>
<reference evidence="6 7" key="1">
    <citation type="submission" date="2016-11" db="EMBL/GenBank/DDBJ databases">
        <authorList>
            <person name="Varghese N."/>
            <person name="Submissions S."/>
        </authorList>
    </citation>
    <scope>NUCLEOTIDE SEQUENCE [LARGE SCALE GENOMIC DNA]</scope>
    <source>
        <strain evidence="6 7">DSM 19027</strain>
    </source>
</reference>
<sequence length="313" mass="34230">MKSIKAFLGLLLCILLLTACGASNKSDITSDPGSTAGKALTGDTGDDFHIVTSFYPIYVLTINVAGGIPGVRVTNMTEPQSGCLHDYELSPADMKTLENADLFLINGAGMETFVDQIRDVYPDLPVVEAAKDIPLIMDEHTGEANPHVWVSISNAIRQVENIEEALAEADPAHAEAYRRNAEAFRSKLEAQKERMHEALKDIRSRDIVTFHEAFPYFAQEFGLNIVAVIEREPGTEPSAAELRETIDIIKTLGVKAIFAEPQYSARAAETIASETGAKVYFLDPLVTGPKEADPDSYVETMEKNLQTLIEALK</sequence>
<dbReference type="InterPro" id="IPR006129">
    <property type="entry name" value="AdhesinB"/>
</dbReference>
<dbReference type="GO" id="GO:0007155">
    <property type="term" value="P:cell adhesion"/>
    <property type="evidence" value="ECO:0007669"/>
    <property type="project" value="InterPro"/>
</dbReference>
<dbReference type="PROSITE" id="PS51257">
    <property type="entry name" value="PROKAR_LIPOPROTEIN"/>
    <property type="match status" value="1"/>
</dbReference>
<feature type="chain" id="PRO_5039440860" evidence="5">
    <location>
        <begin position="22"/>
        <end position="313"/>
    </location>
</feature>
<keyword evidence="4" id="KW-0175">Coiled coil</keyword>
<dbReference type="InterPro" id="IPR006127">
    <property type="entry name" value="ZnuA-like"/>
</dbReference>
<keyword evidence="3 5" id="KW-0732">Signal</keyword>
<comment type="similarity">
    <text evidence="1">Belongs to the bacterial solute-binding protein 9 family.</text>
</comment>
<evidence type="ECO:0000313" key="7">
    <source>
        <dbReference type="Proteomes" id="UP000324781"/>
    </source>
</evidence>
<evidence type="ECO:0000256" key="4">
    <source>
        <dbReference type="SAM" id="Coils"/>
    </source>
</evidence>
<dbReference type="PRINTS" id="PR00691">
    <property type="entry name" value="ADHESINB"/>
</dbReference>
<dbReference type="RefSeq" id="WP_207706778.1">
    <property type="nucleotide sequence ID" value="NZ_DAONMB010000091.1"/>
</dbReference>
<evidence type="ECO:0000256" key="1">
    <source>
        <dbReference type="ARBA" id="ARBA00011028"/>
    </source>
</evidence>
<dbReference type="AlphaFoldDB" id="A0A1M6B0W1"/>
<dbReference type="EMBL" id="FQZP01000002">
    <property type="protein sequence ID" value="SHI42379.1"/>
    <property type="molecule type" value="Genomic_DNA"/>
</dbReference>
<dbReference type="InterPro" id="IPR050492">
    <property type="entry name" value="Bact_metal-bind_prot9"/>
</dbReference>
<keyword evidence="2" id="KW-0813">Transport</keyword>
<dbReference type="GO" id="GO:0046872">
    <property type="term" value="F:metal ion binding"/>
    <property type="evidence" value="ECO:0007669"/>
    <property type="project" value="InterPro"/>
</dbReference>
<dbReference type="SUPFAM" id="SSF53807">
    <property type="entry name" value="Helical backbone' metal receptor"/>
    <property type="match status" value="1"/>
</dbReference>
<dbReference type="Gene3D" id="3.40.50.1980">
    <property type="entry name" value="Nitrogenase molybdenum iron protein domain"/>
    <property type="match status" value="2"/>
</dbReference>
<accession>A0A1M6B0W1</accession>
<evidence type="ECO:0000256" key="3">
    <source>
        <dbReference type="ARBA" id="ARBA00022729"/>
    </source>
</evidence>
<evidence type="ECO:0000256" key="2">
    <source>
        <dbReference type="ARBA" id="ARBA00022448"/>
    </source>
</evidence>
<dbReference type="PANTHER" id="PTHR42953:SF3">
    <property type="entry name" value="HIGH-AFFINITY ZINC UPTAKE SYSTEM PROTEIN ZNUA"/>
    <property type="match status" value="1"/>
</dbReference>